<evidence type="ECO:0000313" key="1">
    <source>
        <dbReference type="EMBL" id="MDN5205723.1"/>
    </source>
</evidence>
<organism evidence="1 2">
    <name type="scientific">Splendidivirga corallicola</name>
    <dbReference type="NCBI Taxonomy" id="3051826"/>
    <lineage>
        <taxon>Bacteria</taxon>
        <taxon>Pseudomonadati</taxon>
        <taxon>Bacteroidota</taxon>
        <taxon>Cytophagia</taxon>
        <taxon>Cytophagales</taxon>
        <taxon>Splendidivirgaceae</taxon>
        <taxon>Splendidivirga</taxon>
    </lineage>
</organism>
<accession>A0ABT8KZE6</accession>
<dbReference type="RefSeq" id="WP_346755736.1">
    <property type="nucleotide sequence ID" value="NZ_JAUJEA010000031.1"/>
</dbReference>
<proteinExistence type="predicted"/>
<evidence type="ECO:0000313" key="2">
    <source>
        <dbReference type="Proteomes" id="UP001172082"/>
    </source>
</evidence>
<protein>
    <submittedName>
        <fullName evidence="1">Uncharacterized protein</fullName>
    </submittedName>
</protein>
<reference evidence="1" key="1">
    <citation type="submission" date="2023-06" db="EMBL/GenBank/DDBJ databases">
        <title>Genomic of Parafulvivirga corallium.</title>
        <authorList>
            <person name="Wang G."/>
        </authorList>
    </citation>
    <scope>NUCLEOTIDE SEQUENCE</scope>
    <source>
        <strain evidence="1">BMA10</strain>
    </source>
</reference>
<keyword evidence="2" id="KW-1185">Reference proteome</keyword>
<dbReference type="EMBL" id="JAUJEA010000031">
    <property type="protein sequence ID" value="MDN5205723.1"/>
    <property type="molecule type" value="Genomic_DNA"/>
</dbReference>
<dbReference type="Proteomes" id="UP001172082">
    <property type="component" value="Unassembled WGS sequence"/>
</dbReference>
<comment type="caution">
    <text evidence="1">The sequence shown here is derived from an EMBL/GenBank/DDBJ whole genome shotgun (WGS) entry which is preliminary data.</text>
</comment>
<name>A0ABT8KZE6_9BACT</name>
<gene>
    <name evidence="1" type="ORF">QQ008_30365</name>
</gene>
<feature type="non-terminal residue" evidence="1">
    <location>
        <position position="1"/>
    </location>
</feature>
<sequence>LRGDGSGNFAGHYPYESGLYADGDVKRTSLIHINGQSHLLVAINNEPLKIIQLGKMNLVNGEIAGFVEK</sequence>